<feature type="compositionally biased region" description="Pro residues" evidence="1">
    <location>
        <begin position="161"/>
        <end position="173"/>
    </location>
</feature>
<keyword evidence="2" id="KW-1133">Transmembrane helix</keyword>
<dbReference type="OrthoDB" id="4850905at2759"/>
<sequence length="598" mass="65551">MPRPSPDRVIHDWTFAILPVAAGFVLIILTVVALVYSIGVKTAIPEGLAIAFAGLSYGLFGLWMGGHLVRYCRGHYTRGGIAEAVTPPSLPLTGIATGADGATMAAGPSIVLPISYQQLQQQGRQNHQEDHRQQQRQYTQQYQSRQNQEQHHQQQCQQGPSPRPHMQSPPSPSPQGQFRQQQQQQQQQQQRYHPQRDQQPPPPHQIARRPSDPRNTLLNQVPTVLQPGPRQRQSPSEPNSRTDQQRTSSVQLTPVEAYSGCRSHSLDVPRTLHRENRQVSRETPAQGASSADVTGPHPQGNQSRVTPHHRDVERDPRRASVRSASLDSGTRQSLQARDSQLPVVIPFGSGWANTGQHNSLAVAPLRIRKEGDQSQAPSPEEPYPSAWAPAGQQMQMSQQAGRVNPNLHGPRPQPQSNPRANGSHAIRVVSESPPGNDIAATQPVQAEVRGRHLAPAPAPSSRSHSPAMRFEDIDHPGVQRTSQTSNALRAVADGILEHVSRGRTNANHATNFVFVPTCIFTHNHAVDLERSNARIFGVLYEDAGDEKPRGLGSELRYKHDSGIIVEGPNDAERSSTPSSCWSSWSSRPGATSTSGRSE</sequence>
<feature type="compositionally biased region" description="Polar residues" evidence="1">
    <location>
        <begin position="322"/>
        <end position="337"/>
    </location>
</feature>
<keyword evidence="4" id="KW-1185">Reference proteome</keyword>
<dbReference type="HOGENOM" id="CLU_456341_0_0_1"/>
<dbReference type="Proteomes" id="UP000008782">
    <property type="component" value="Unassembled WGS sequence"/>
</dbReference>
<evidence type="ECO:0000256" key="2">
    <source>
        <dbReference type="SAM" id="Phobius"/>
    </source>
</evidence>
<dbReference type="eggNOG" id="ENOG502RKQF">
    <property type="taxonomic scope" value="Eukaryota"/>
</dbReference>
<reference evidence="4" key="1">
    <citation type="journal article" date="2012" name="Nat. Genet.">
        <title>Lifestyle transitions in plant pathogenic Colletotrichum fungi deciphered by genome and transcriptome analyses.</title>
        <authorList>
            <person name="O'Connell R.J."/>
            <person name="Thon M.R."/>
            <person name="Hacquard S."/>
            <person name="Amyotte S.G."/>
            <person name="Kleemann J."/>
            <person name="Torres M.F."/>
            <person name="Damm U."/>
            <person name="Buiate E.A."/>
            <person name="Epstein L."/>
            <person name="Alkan N."/>
            <person name="Altmueller J."/>
            <person name="Alvarado-Balderrama L."/>
            <person name="Bauser C.A."/>
            <person name="Becker C."/>
            <person name="Birren B.W."/>
            <person name="Chen Z."/>
            <person name="Choi J."/>
            <person name="Crouch J.A."/>
            <person name="Duvick J.P."/>
            <person name="Farman M.A."/>
            <person name="Gan P."/>
            <person name="Heiman D."/>
            <person name="Henrissat B."/>
            <person name="Howard R.J."/>
            <person name="Kabbage M."/>
            <person name="Koch C."/>
            <person name="Kracher B."/>
            <person name="Kubo Y."/>
            <person name="Law A.D."/>
            <person name="Lebrun M.-H."/>
            <person name="Lee Y.-H."/>
            <person name="Miyara I."/>
            <person name="Moore N."/>
            <person name="Neumann U."/>
            <person name="Nordstroem K."/>
            <person name="Panaccione D.G."/>
            <person name="Panstruga R."/>
            <person name="Place M."/>
            <person name="Proctor R.H."/>
            <person name="Prusky D."/>
            <person name="Rech G."/>
            <person name="Reinhardt R."/>
            <person name="Rollins J.A."/>
            <person name="Rounsley S."/>
            <person name="Schardl C.L."/>
            <person name="Schwartz D.C."/>
            <person name="Shenoy N."/>
            <person name="Shirasu K."/>
            <person name="Sikhakolli U.R."/>
            <person name="Stueber K."/>
            <person name="Sukno S.A."/>
            <person name="Sweigard J.A."/>
            <person name="Takano Y."/>
            <person name="Takahara H."/>
            <person name="Trail F."/>
            <person name="van der Does H.C."/>
            <person name="Voll L.M."/>
            <person name="Will I."/>
            <person name="Young S."/>
            <person name="Zeng Q."/>
            <person name="Zhang J."/>
            <person name="Zhou S."/>
            <person name="Dickman M.B."/>
            <person name="Schulze-Lefert P."/>
            <person name="Ver Loren van Themaat E."/>
            <person name="Ma L.-J."/>
            <person name="Vaillancourt L.J."/>
        </authorList>
    </citation>
    <scope>NUCLEOTIDE SEQUENCE [LARGE SCALE GENOMIC DNA]</scope>
    <source>
        <strain evidence="4">M1.001 / M2 / FGSC 10212</strain>
    </source>
</reference>
<evidence type="ECO:0000313" key="4">
    <source>
        <dbReference type="Proteomes" id="UP000008782"/>
    </source>
</evidence>
<feature type="compositionally biased region" description="Low complexity" evidence="1">
    <location>
        <begin position="574"/>
        <end position="588"/>
    </location>
</feature>
<gene>
    <name evidence="3" type="ORF">GLRG_04945</name>
</gene>
<keyword evidence="2" id="KW-0472">Membrane</keyword>
<feature type="compositionally biased region" description="Basic and acidic residues" evidence="1">
    <location>
        <begin position="308"/>
        <end position="318"/>
    </location>
</feature>
<feature type="compositionally biased region" description="Low complexity" evidence="1">
    <location>
        <begin position="174"/>
        <end position="192"/>
    </location>
</feature>
<name>E3QFW6_COLGM</name>
<feature type="region of interest" description="Disordered" evidence="1">
    <location>
        <begin position="119"/>
        <end position="337"/>
    </location>
</feature>
<proteinExistence type="predicted"/>
<feature type="transmembrane region" description="Helical" evidence="2">
    <location>
        <begin position="13"/>
        <end position="36"/>
    </location>
</feature>
<evidence type="ECO:0000313" key="3">
    <source>
        <dbReference type="EMBL" id="EFQ29801.1"/>
    </source>
</evidence>
<dbReference type="VEuPathDB" id="FungiDB:GLRG_04945"/>
<protein>
    <recommendedName>
        <fullName evidence="5">Developmental regulator flbA</fullName>
    </recommendedName>
</protein>
<dbReference type="STRING" id="645133.E3QFW6"/>
<keyword evidence="2" id="KW-0812">Transmembrane</keyword>
<feature type="compositionally biased region" description="Polar residues" evidence="1">
    <location>
        <begin position="213"/>
        <end position="223"/>
    </location>
</feature>
<feature type="region of interest" description="Disordered" evidence="1">
    <location>
        <begin position="369"/>
        <end position="422"/>
    </location>
</feature>
<feature type="compositionally biased region" description="Polar residues" evidence="1">
    <location>
        <begin position="589"/>
        <end position="598"/>
    </location>
</feature>
<feature type="compositionally biased region" description="Low complexity" evidence="1">
    <location>
        <begin position="390"/>
        <end position="401"/>
    </location>
</feature>
<evidence type="ECO:0000256" key="1">
    <source>
        <dbReference type="SAM" id="MobiDB-lite"/>
    </source>
</evidence>
<dbReference type="RefSeq" id="XP_008093821.1">
    <property type="nucleotide sequence ID" value="XM_008095630.1"/>
</dbReference>
<accession>E3QFW6</accession>
<feature type="region of interest" description="Disordered" evidence="1">
    <location>
        <begin position="449"/>
        <end position="469"/>
    </location>
</feature>
<feature type="compositionally biased region" description="Low complexity" evidence="1">
    <location>
        <begin position="135"/>
        <end position="160"/>
    </location>
</feature>
<evidence type="ECO:0008006" key="5">
    <source>
        <dbReference type="Google" id="ProtNLM"/>
    </source>
</evidence>
<feature type="transmembrane region" description="Helical" evidence="2">
    <location>
        <begin position="48"/>
        <end position="69"/>
    </location>
</feature>
<feature type="compositionally biased region" description="Polar residues" evidence="1">
    <location>
        <begin position="231"/>
        <end position="252"/>
    </location>
</feature>
<dbReference type="EMBL" id="GG697346">
    <property type="protein sequence ID" value="EFQ29801.1"/>
    <property type="molecule type" value="Genomic_DNA"/>
</dbReference>
<dbReference type="AlphaFoldDB" id="E3QFW6"/>
<organism evidence="4">
    <name type="scientific">Colletotrichum graminicola (strain M1.001 / M2 / FGSC 10212)</name>
    <name type="common">Maize anthracnose fungus</name>
    <name type="synonym">Glomerella graminicola</name>
    <dbReference type="NCBI Taxonomy" id="645133"/>
    <lineage>
        <taxon>Eukaryota</taxon>
        <taxon>Fungi</taxon>
        <taxon>Dikarya</taxon>
        <taxon>Ascomycota</taxon>
        <taxon>Pezizomycotina</taxon>
        <taxon>Sordariomycetes</taxon>
        <taxon>Hypocreomycetidae</taxon>
        <taxon>Glomerellales</taxon>
        <taxon>Glomerellaceae</taxon>
        <taxon>Colletotrichum</taxon>
        <taxon>Colletotrichum graminicola species complex</taxon>
    </lineage>
</organism>
<feature type="region of interest" description="Disordered" evidence="1">
    <location>
        <begin position="563"/>
        <end position="598"/>
    </location>
</feature>
<feature type="compositionally biased region" description="Polar residues" evidence="1">
    <location>
        <begin position="281"/>
        <end position="292"/>
    </location>
</feature>
<dbReference type="GeneID" id="24410310"/>
<feature type="compositionally biased region" description="Basic and acidic residues" evidence="1">
    <location>
        <begin position="264"/>
        <end position="280"/>
    </location>
</feature>